<dbReference type="InterPro" id="IPR008271">
    <property type="entry name" value="Ser/Thr_kinase_AS"/>
</dbReference>
<evidence type="ECO:0000256" key="6">
    <source>
        <dbReference type="ARBA" id="ARBA00022777"/>
    </source>
</evidence>
<dbReference type="InterPro" id="IPR051131">
    <property type="entry name" value="NEK_Ser/Thr_kinase_NIMA"/>
</dbReference>
<comment type="catalytic activity">
    <reaction evidence="8">
        <text>L-threonyl-[protein] + ATP = O-phospho-L-threonyl-[protein] + ADP + H(+)</text>
        <dbReference type="Rhea" id="RHEA:46608"/>
        <dbReference type="Rhea" id="RHEA-COMP:11060"/>
        <dbReference type="Rhea" id="RHEA-COMP:11605"/>
        <dbReference type="ChEBI" id="CHEBI:15378"/>
        <dbReference type="ChEBI" id="CHEBI:30013"/>
        <dbReference type="ChEBI" id="CHEBI:30616"/>
        <dbReference type="ChEBI" id="CHEBI:61977"/>
        <dbReference type="ChEBI" id="CHEBI:456216"/>
        <dbReference type="EC" id="2.7.11.1"/>
    </reaction>
</comment>
<feature type="binding site" evidence="10">
    <location>
        <position position="92"/>
    </location>
    <ligand>
        <name>ATP</name>
        <dbReference type="ChEBI" id="CHEBI:30616"/>
    </ligand>
</feature>
<comment type="similarity">
    <text evidence="1">Belongs to the protein kinase superfamily. NEK Ser/Thr protein kinase family. NIMA subfamily.</text>
</comment>
<dbReference type="Gene3D" id="1.10.510.10">
    <property type="entry name" value="Transferase(Phosphotransferase) domain 1"/>
    <property type="match status" value="1"/>
</dbReference>
<accession>A0A9W3BJZ8</accession>
<keyword evidence="5 10" id="KW-0547">Nucleotide-binding</keyword>
<dbReference type="OMA" id="IDQETTC"/>
<dbReference type="RefSeq" id="XP_055899869.1">
    <property type="nucleotide sequence ID" value="XM_056043894.1"/>
</dbReference>
<keyword evidence="3" id="KW-0723">Serine/threonine-protein kinase</keyword>
<dbReference type="GO" id="GO:0005524">
    <property type="term" value="F:ATP binding"/>
    <property type="evidence" value="ECO:0007669"/>
    <property type="project" value="UniProtKB-UniRule"/>
</dbReference>
<dbReference type="PROSITE" id="PS00108">
    <property type="entry name" value="PROTEIN_KINASE_ST"/>
    <property type="match status" value="1"/>
</dbReference>
<evidence type="ECO:0000256" key="11">
    <source>
        <dbReference type="SAM" id="MobiDB-lite"/>
    </source>
</evidence>
<keyword evidence="4" id="KW-0808">Transferase</keyword>
<dbReference type="FunFam" id="1.10.510.10:FF:000571">
    <property type="entry name" value="Maternal embryonic leucine zipper kinase"/>
    <property type="match status" value="1"/>
</dbReference>
<dbReference type="FunFam" id="3.30.200.20:FF:000042">
    <property type="entry name" value="Aurora kinase A"/>
    <property type="match status" value="1"/>
</dbReference>
<evidence type="ECO:0000313" key="13">
    <source>
        <dbReference type="Proteomes" id="UP001165740"/>
    </source>
</evidence>
<keyword evidence="6" id="KW-0418">Kinase</keyword>
<feature type="region of interest" description="Disordered" evidence="11">
    <location>
        <begin position="390"/>
        <end position="445"/>
    </location>
</feature>
<dbReference type="CDD" id="cd08215">
    <property type="entry name" value="STKc_Nek"/>
    <property type="match status" value="1"/>
</dbReference>
<evidence type="ECO:0000256" key="4">
    <source>
        <dbReference type="ARBA" id="ARBA00022679"/>
    </source>
</evidence>
<dbReference type="InterPro" id="IPR017441">
    <property type="entry name" value="Protein_kinase_ATP_BS"/>
</dbReference>
<feature type="compositionally biased region" description="Low complexity" evidence="11">
    <location>
        <begin position="347"/>
        <end position="362"/>
    </location>
</feature>
<evidence type="ECO:0000256" key="1">
    <source>
        <dbReference type="ARBA" id="ARBA00010886"/>
    </source>
</evidence>
<name>A0A9W3BJZ8_BIOGL</name>
<evidence type="ECO:0000259" key="12">
    <source>
        <dbReference type="PROSITE" id="PS50011"/>
    </source>
</evidence>
<evidence type="ECO:0000256" key="9">
    <source>
        <dbReference type="ARBA" id="ARBA00048679"/>
    </source>
</evidence>
<gene>
    <name evidence="14" type="primary">LOC106054469</name>
</gene>
<dbReference type="PANTHER" id="PTHR44899">
    <property type="entry name" value="CAMK FAMILY PROTEIN KINASE"/>
    <property type="match status" value="1"/>
</dbReference>
<feature type="compositionally biased region" description="Polar residues" evidence="11">
    <location>
        <begin position="363"/>
        <end position="375"/>
    </location>
</feature>
<feature type="compositionally biased region" description="Acidic residues" evidence="11">
    <location>
        <begin position="417"/>
        <end position="432"/>
    </location>
</feature>
<dbReference type="EC" id="2.7.11.1" evidence="2"/>
<dbReference type="GO" id="GO:0004674">
    <property type="term" value="F:protein serine/threonine kinase activity"/>
    <property type="evidence" value="ECO:0007669"/>
    <property type="project" value="UniProtKB-KW"/>
</dbReference>
<keyword evidence="13" id="KW-1185">Reference proteome</keyword>
<dbReference type="InterPro" id="IPR000719">
    <property type="entry name" value="Prot_kinase_dom"/>
</dbReference>
<dbReference type="GeneID" id="106054469"/>
<evidence type="ECO:0000256" key="2">
    <source>
        <dbReference type="ARBA" id="ARBA00012513"/>
    </source>
</evidence>
<proteinExistence type="inferred from homology"/>
<dbReference type="PROSITE" id="PS00107">
    <property type="entry name" value="PROTEIN_KINASE_ATP"/>
    <property type="match status" value="1"/>
</dbReference>
<evidence type="ECO:0000256" key="3">
    <source>
        <dbReference type="ARBA" id="ARBA00022527"/>
    </source>
</evidence>
<keyword evidence="7 10" id="KW-0067">ATP-binding</keyword>
<evidence type="ECO:0000256" key="7">
    <source>
        <dbReference type="ARBA" id="ARBA00022840"/>
    </source>
</evidence>
<dbReference type="OrthoDB" id="248923at2759"/>
<feature type="compositionally biased region" description="Low complexity" evidence="11">
    <location>
        <begin position="433"/>
        <end position="442"/>
    </location>
</feature>
<feature type="region of interest" description="Disordered" evidence="11">
    <location>
        <begin position="342"/>
        <end position="377"/>
    </location>
</feature>
<dbReference type="PROSITE" id="PS50011">
    <property type="entry name" value="PROTEIN_KINASE_DOM"/>
    <property type="match status" value="1"/>
</dbReference>
<reference evidence="14" key="1">
    <citation type="submission" date="2025-08" db="UniProtKB">
        <authorList>
            <consortium name="RefSeq"/>
        </authorList>
    </citation>
    <scope>IDENTIFICATION</scope>
</reference>
<dbReference type="PANTHER" id="PTHR44899:SF3">
    <property type="entry name" value="SERINE_THREONINE-PROTEIN KINASE NEK1"/>
    <property type="match status" value="1"/>
</dbReference>
<organism evidence="13 14">
    <name type="scientific">Biomphalaria glabrata</name>
    <name type="common">Bloodfluke planorb</name>
    <name type="synonym">Freshwater snail</name>
    <dbReference type="NCBI Taxonomy" id="6526"/>
    <lineage>
        <taxon>Eukaryota</taxon>
        <taxon>Metazoa</taxon>
        <taxon>Spiralia</taxon>
        <taxon>Lophotrochozoa</taxon>
        <taxon>Mollusca</taxon>
        <taxon>Gastropoda</taxon>
        <taxon>Heterobranchia</taxon>
        <taxon>Euthyneura</taxon>
        <taxon>Panpulmonata</taxon>
        <taxon>Hygrophila</taxon>
        <taxon>Lymnaeoidea</taxon>
        <taxon>Planorbidae</taxon>
        <taxon>Biomphalaria</taxon>
    </lineage>
</organism>
<dbReference type="Pfam" id="PF00069">
    <property type="entry name" value="Pkinase"/>
    <property type="match status" value="1"/>
</dbReference>
<dbReference type="SUPFAM" id="SSF56112">
    <property type="entry name" value="Protein kinase-like (PK-like)"/>
    <property type="match status" value="1"/>
</dbReference>
<dbReference type="SMART" id="SM00220">
    <property type="entry name" value="S_TKc"/>
    <property type="match status" value="1"/>
</dbReference>
<evidence type="ECO:0000256" key="8">
    <source>
        <dbReference type="ARBA" id="ARBA00047899"/>
    </source>
</evidence>
<dbReference type="AlphaFoldDB" id="A0A9W3BJZ8"/>
<evidence type="ECO:0000313" key="14">
    <source>
        <dbReference type="RefSeq" id="XP_055899869.1"/>
    </source>
</evidence>
<protein>
    <recommendedName>
        <fullName evidence="2">non-specific serine/threonine protein kinase</fullName>
        <ecNumber evidence="2">2.7.11.1</ecNumber>
    </recommendedName>
</protein>
<feature type="domain" description="Protein kinase" evidence="12">
    <location>
        <begin position="63"/>
        <end position="322"/>
    </location>
</feature>
<comment type="catalytic activity">
    <reaction evidence="9">
        <text>L-seryl-[protein] + ATP = O-phospho-L-seryl-[protein] + ADP + H(+)</text>
        <dbReference type="Rhea" id="RHEA:17989"/>
        <dbReference type="Rhea" id="RHEA-COMP:9863"/>
        <dbReference type="Rhea" id="RHEA-COMP:11604"/>
        <dbReference type="ChEBI" id="CHEBI:15378"/>
        <dbReference type="ChEBI" id="CHEBI:29999"/>
        <dbReference type="ChEBI" id="CHEBI:30616"/>
        <dbReference type="ChEBI" id="CHEBI:83421"/>
        <dbReference type="ChEBI" id="CHEBI:456216"/>
        <dbReference type="EC" id="2.7.11.1"/>
    </reaction>
</comment>
<evidence type="ECO:0000256" key="10">
    <source>
        <dbReference type="PROSITE-ProRule" id="PRU10141"/>
    </source>
</evidence>
<sequence length="516" mass="57961">MYTYPLSGVIWPTGILYHFFAYDSQLYDSSVPSEVSHLAEKISGTVARMLLASAELNKKMEKYEIVKRIGLGAHGAVYLVKNKVSQKLFAMKKIEIDERKKSRTKEAVLKEASILSQLRHPHIILFHQSFIDPSEDYVCMILDYCDGGNLSERIQDAAQKLLKFSEKQIMQWFIQIVMAVQYIHSKHILHRDLKTENVFLNKRNVVKVGDFGISRILDNTIDVAKTVVGTPSYLSPELCQDIPYNSKSDIWAVGCLLYEMTTLHTPFDGQSLIGLFVNIIKAGYKPFPADTPIGIQDLVSKILQKTPEHRPSASAILTLPYVKNHLASFISDTENIRDIRIKRDNSCDSPDSDSLTPLPSSSYMEQQSATKSLFSPRQYHTADPILQSYKTNINSPVPDQHSPDLCNHGIVSKKPEDQDDGGDYSDDFDDSSSDLGDLSKCGGNEDEEAVYADDFEDSDSGEDLDLVVAQAKKAQTIHPDDEFFVEDDDMAMSQTLTQIPKFRSIMEAARSQVTHL</sequence>
<dbReference type="Proteomes" id="UP001165740">
    <property type="component" value="Chromosome 10"/>
</dbReference>
<evidence type="ECO:0000256" key="5">
    <source>
        <dbReference type="ARBA" id="ARBA00022741"/>
    </source>
</evidence>
<dbReference type="InterPro" id="IPR011009">
    <property type="entry name" value="Kinase-like_dom_sf"/>
</dbReference>